<comment type="caution">
    <text evidence="3">The sequence shown here is derived from an EMBL/GenBank/DDBJ whole genome shotgun (WGS) entry which is preliminary data.</text>
</comment>
<keyword evidence="2" id="KW-0472">Membrane</keyword>
<evidence type="ECO:0000256" key="1">
    <source>
        <dbReference type="SAM" id="MobiDB-lite"/>
    </source>
</evidence>
<feature type="region of interest" description="Disordered" evidence="1">
    <location>
        <begin position="102"/>
        <end position="125"/>
    </location>
</feature>
<evidence type="ECO:0000313" key="3">
    <source>
        <dbReference type="EMBL" id="MCQ4044063.1"/>
    </source>
</evidence>
<evidence type="ECO:0000313" key="4">
    <source>
        <dbReference type="Proteomes" id="UP001206206"/>
    </source>
</evidence>
<dbReference type="EMBL" id="JANFNH010000022">
    <property type="protein sequence ID" value="MCQ4044063.1"/>
    <property type="molecule type" value="Genomic_DNA"/>
</dbReference>
<feature type="compositionally biased region" description="Pro residues" evidence="1">
    <location>
        <begin position="113"/>
        <end position="125"/>
    </location>
</feature>
<sequence length="125" mass="13209">MTATVRTSAKSRTPLRAWTRDLALGARFATSGGSEAWTRTLLTAVGVALGVMLLLVAAAVPTMLTNHSDRQYASEPEYATGGTRPAANTMLVKGANTTFRQDRISGHLLQPEGPNPPHPPPPPPP</sequence>
<protein>
    <submittedName>
        <fullName evidence="3">ABC transporter permease</fullName>
    </submittedName>
</protein>
<accession>A0ABT1PFB5</accession>
<dbReference type="Proteomes" id="UP001206206">
    <property type="component" value="Unassembled WGS sequence"/>
</dbReference>
<keyword evidence="2" id="KW-1133">Transmembrane helix</keyword>
<feature type="transmembrane region" description="Helical" evidence="2">
    <location>
        <begin position="41"/>
        <end position="64"/>
    </location>
</feature>
<gene>
    <name evidence="3" type="ORF">NON19_19020</name>
</gene>
<proteinExistence type="predicted"/>
<name>A0ABT1PFB5_9ACTN</name>
<feature type="non-terminal residue" evidence="3">
    <location>
        <position position="125"/>
    </location>
</feature>
<organism evidence="3 4">
    <name type="scientific">Streptantibioticus rubrisoli</name>
    <dbReference type="NCBI Taxonomy" id="1387313"/>
    <lineage>
        <taxon>Bacteria</taxon>
        <taxon>Bacillati</taxon>
        <taxon>Actinomycetota</taxon>
        <taxon>Actinomycetes</taxon>
        <taxon>Kitasatosporales</taxon>
        <taxon>Streptomycetaceae</taxon>
        <taxon>Streptantibioticus</taxon>
    </lineage>
</organism>
<evidence type="ECO:0000256" key="2">
    <source>
        <dbReference type="SAM" id="Phobius"/>
    </source>
</evidence>
<keyword evidence="2" id="KW-0812">Transmembrane</keyword>
<reference evidence="3 4" key="1">
    <citation type="submission" date="2022-06" db="EMBL/GenBank/DDBJ databases">
        <title>Draft genome sequence of type strain Streptomyces rubrisoli DSM 42083.</title>
        <authorList>
            <person name="Duangmal K."/>
            <person name="Klaysubun C."/>
        </authorList>
    </citation>
    <scope>NUCLEOTIDE SEQUENCE [LARGE SCALE GENOMIC DNA]</scope>
    <source>
        <strain evidence="3 4">DSM 42083</strain>
    </source>
</reference>
<keyword evidence="4" id="KW-1185">Reference proteome</keyword>